<dbReference type="FunFam" id="3.90.70.10:FF:000068">
    <property type="entry name" value="Cysteine protease 1"/>
    <property type="match status" value="1"/>
</dbReference>
<keyword evidence="4" id="KW-0788">Thiol protease</keyword>
<dbReference type="InterPro" id="IPR013201">
    <property type="entry name" value="Prot_inhib_I29"/>
</dbReference>
<gene>
    <name evidence="10" type="ORF">VNO80_17861</name>
</gene>
<evidence type="ECO:0000256" key="7">
    <source>
        <dbReference type="SAM" id="MobiDB-lite"/>
    </source>
</evidence>
<evidence type="ECO:0000256" key="5">
    <source>
        <dbReference type="ARBA" id="ARBA00023157"/>
    </source>
</evidence>
<evidence type="ECO:0000256" key="2">
    <source>
        <dbReference type="ARBA" id="ARBA00022670"/>
    </source>
</evidence>
<dbReference type="SMART" id="SM00645">
    <property type="entry name" value="Pept_C1"/>
    <property type="match status" value="1"/>
</dbReference>
<dbReference type="InterPro" id="IPR039417">
    <property type="entry name" value="Peptidase_C1A_papain-like"/>
</dbReference>
<dbReference type="SMART" id="SM00848">
    <property type="entry name" value="Inhibitor_I29"/>
    <property type="match status" value="1"/>
</dbReference>
<dbReference type="Pfam" id="PF00112">
    <property type="entry name" value="Peptidase_C1"/>
    <property type="match status" value="1"/>
</dbReference>
<organism evidence="10 11">
    <name type="scientific">Phaseolus coccineus</name>
    <name type="common">Scarlet runner bean</name>
    <name type="synonym">Phaseolus multiflorus</name>
    <dbReference type="NCBI Taxonomy" id="3886"/>
    <lineage>
        <taxon>Eukaryota</taxon>
        <taxon>Viridiplantae</taxon>
        <taxon>Streptophyta</taxon>
        <taxon>Embryophyta</taxon>
        <taxon>Tracheophyta</taxon>
        <taxon>Spermatophyta</taxon>
        <taxon>Magnoliopsida</taxon>
        <taxon>eudicotyledons</taxon>
        <taxon>Gunneridae</taxon>
        <taxon>Pentapetalae</taxon>
        <taxon>rosids</taxon>
        <taxon>fabids</taxon>
        <taxon>Fabales</taxon>
        <taxon>Fabaceae</taxon>
        <taxon>Papilionoideae</taxon>
        <taxon>50 kb inversion clade</taxon>
        <taxon>NPAAA clade</taxon>
        <taxon>indigoferoid/millettioid clade</taxon>
        <taxon>Phaseoleae</taxon>
        <taxon>Phaseolus</taxon>
    </lineage>
</organism>
<dbReference type="InterPro" id="IPR025661">
    <property type="entry name" value="Pept_asp_AS"/>
</dbReference>
<dbReference type="GO" id="GO:0006508">
    <property type="term" value="P:proteolysis"/>
    <property type="evidence" value="ECO:0007669"/>
    <property type="project" value="UniProtKB-KW"/>
</dbReference>
<dbReference type="EMBL" id="JAYMYR010000007">
    <property type="protein sequence ID" value="KAK7352439.1"/>
    <property type="molecule type" value="Genomic_DNA"/>
</dbReference>
<feature type="domain" description="Peptidase C1A papain C-terminal" evidence="8">
    <location>
        <begin position="157"/>
        <end position="373"/>
    </location>
</feature>
<dbReference type="PROSITE" id="PS00139">
    <property type="entry name" value="THIOL_PROTEASE_CYS"/>
    <property type="match status" value="1"/>
</dbReference>
<evidence type="ECO:0008006" key="12">
    <source>
        <dbReference type="Google" id="ProtNLM"/>
    </source>
</evidence>
<protein>
    <recommendedName>
        <fullName evidence="12">Cysteine proteinase</fullName>
    </recommendedName>
</protein>
<dbReference type="PROSITE" id="PS00640">
    <property type="entry name" value="THIOL_PROTEASE_ASN"/>
    <property type="match status" value="1"/>
</dbReference>
<dbReference type="CDD" id="cd02248">
    <property type="entry name" value="Peptidase_C1A"/>
    <property type="match status" value="1"/>
</dbReference>
<comment type="similarity">
    <text evidence="1">Belongs to the peptidase C1 family.</text>
</comment>
<dbReference type="SUPFAM" id="SSF54001">
    <property type="entry name" value="Cysteine proteinases"/>
    <property type="match status" value="1"/>
</dbReference>
<name>A0AAN9MD54_PHACN</name>
<evidence type="ECO:0000256" key="4">
    <source>
        <dbReference type="ARBA" id="ARBA00022807"/>
    </source>
</evidence>
<dbReference type="PANTHER" id="PTHR12411">
    <property type="entry name" value="CYSTEINE PROTEASE FAMILY C1-RELATED"/>
    <property type="match status" value="1"/>
</dbReference>
<evidence type="ECO:0000313" key="10">
    <source>
        <dbReference type="EMBL" id="KAK7352439.1"/>
    </source>
</evidence>
<dbReference type="PROSITE" id="PS00639">
    <property type="entry name" value="THIOL_PROTEASE_HIS"/>
    <property type="match status" value="1"/>
</dbReference>
<reference evidence="10 11" key="1">
    <citation type="submission" date="2024-01" db="EMBL/GenBank/DDBJ databases">
        <title>The genomes of 5 underutilized Papilionoideae crops provide insights into root nodulation and disease resistanc.</title>
        <authorList>
            <person name="Jiang F."/>
        </authorList>
    </citation>
    <scope>NUCLEOTIDE SEQUENCE [LARGE SCALE GENOMIC DNA]</scope>
    <source>
        <strain evidence="10">JINMINGXINNONG_FW02</strain>
        <tissue evidence="10">Leaves</tissue>
    </source>
</reference>
<dbReference type="GO" id="GO:0008234">
    <property type="term" value="F:cysteine-type peptidase activity"/>
    <property type="evidence" value="ECO:0007669"/>
    <property type="project" value="UniProtKB-KW"/>
</dbReference>
<comment type="caution">
    <text evidence="10">The sequence shown here is derived from an EMBL/GenBank/DDBJ whole genome shotgun (WGS) entry which is preliminary data.</text>
</comment>
<dbReference type="InterPro" id="IPR000169">
    <property type="entry name" value="Pept_cys_AS"/>
</dbReference>
<evidence type="ECO:0000256" key="3">
    <source>
        <dbReference type="ARBA" id="ARBA00022801"/>
    </source>
</evidence>
<evidence type="ECO:0000259" key="8">
    <source>
        <dbReference type="SMART" id="SM00645"/>
    </source>
</evidence>
<keyword evidence="6" id="KW-0325">Glycoprotein</keyword>
<sequence>MPISFRSCNHQISKQKTKMGTSRSSTPTILIVFFTALAVSSALDMSIISYDRTTHADKTERRSDEEVRSIYEEWLVKHGKVPSTLALKEKRFQIFKDNLKFIDDHNAENRTYKVGLNRFADLRNDEYRSKYLRTKINPLRMMAKPSNRYAPRVDDNLPESVDWRKEGAVVRVKDQAECEGCWAFSAIAAVEGINKIVTGNLTALSEQELLDCDRTVNAGCSGGLVDYAFEFIINNAGIDTEDDYPFQGADAICDQNKQNAKAVTIDGYERVPAYDELALKKAVANQPVSVAIEAYGREFQLYESGIFRGACGTLIDHGVAAVGYGAENGTEYWIVKNSWGEKWGEEGYVRMERNIAEDSAGKCGIAILSFYPTKSGQNLSNPVNFSKPLGLYSRNKMNLSK</sequence>
<keyword evidence="5" id="KW-1015">Disulfide bond</keyword>
<dbReference type="Proteomes" id="UP001374584">
    <property type="component" value="Unassembled WGS sequence"/>
</dbReference>
<dbReference type="PRINTS" id="PR00705">
    <property type="entry name" value="PAPAIN"/>
</dbReference>
<keyword evidence="3" id="KW-0378">Hydrolase</keyword>
<keyword evidence="11" id="KW-1185">Reference proteome</keyword>
<evidence type="ECO:0000259" key="9">
    <source>
        <dbReference type="SMART" id="SM00848"/>
    </source>
</evidence>
<dbReference type="InterPro" id="IPR013128">
    <property type="entry name" value="Peptidase_C1A"/>
</dbReference>
<dbReference type="Gene3D" id="3.90.70.10">
    <property type="entry name" value="Cysteine proteinases"/>
    <property type="match status" value="1"/>
</dbReference>
<evidence type="ECO:0000256" key="6">
    <source>
        <dbReference type="ARBA" id="ARBA00023180"/>
    </source>
</evidence>
<evidence type="ECO:0000256" key="1">
    <source>
        <dbReference type="ARBA" id="ARBA00008455"/>
    </source>
</evidence>
<evidence type="ECO:0000313" key="11">
    <source>
        <dbReference type="Proteomes" id="UP001374584"/>
    </source>
</evidence>
<dbReference type="AlphaFoldDB" id="A0AAN9MD54"/>
<dbReference type="Pfam" id="PF08246">
    <property type="entry name" value="Inhibitor_I29"/>
    <property type="match status" value="1"/>
</dbReference>
<accession>A0AAN9MD54</accession>
<feature type="region of interest" description="Disordered" evidence="7">
    <location>
        <begin position="1"/>
        <end position="22"/>
    </location>
</feature>
<proteinExistence type="inferred from homology"/>
<feature type="domain" description="Cathepsin propeptide inhibitor" evidence="9">
    <location>
        <begin position="71"/>
        <end position="127"/>
    </location>
</feature>
<keyword evidence="2" id="KW-0645">Protease</keyword>
<dbReference type="InterPro" id="IPR038765">
    <property type="entry name" value="Papain-like_cys_pep_sf"/>
</dbReference>
<dbReference type="InterPro" id="IPR025660">
    <property type="entry name" value="Pept_his_AS"/>
</dbReference>
<dbReference type="InterPro" id="IPR000668">
    <property type="entry name" value="Peptidase_C1A_C"/>
</dbReference>